<name>A0A226DPF0_FOLCA</name>
<proteinExistence type="predicted"/>
<sequence length="346" mass="39813">MTWTWTLEFYLSLCIFTVSGNLLLPTCRQHVNANGTYPQLHVNATNPQLPRCATSIKNFRKGIHLRERSWSYENDDATSLLPPWTDISLAVKGQQFAIDRVQGIFQSYLYGVTLILANPQLRDTLLFTGWTPTSRKCCALIIKDGTHPMNQLTFATTQWAFMGLTIMNPSNVNVYDVADDGLQAFAHLWAVLGYAMGLEDEFNLGFRNGREKLVKLNQQFFRNYVAPHLFRLTDESKLLIEAFIKGAAHILEGLDPEYLLRGILRDVFGIWPKNMNARMKISEMWSDFLLGNGFPRWIHAVFPGHDKIVSPLFSLYHFKVGFTHFGARYRSDEDIAKYCYFYEEKL</sequence>
<dbReference type="EMBL" id="LNIX01000014">
    <property type="protein sequence ID" value="OXA46714.1"/>
    <property type="molecule type" value="Genomic_DNA"/>
</dbReference>
<reference evidence="2 3" key="1">
    <citation type="submission" date="2015-12" db="EMBL/GenBank/DDBJ databases">
        <title>The genome of Folsomia candida.</title>
        <authorList>
            <person name="Faddeeva A."/>
            <person name="Derks M.F."/>
            <person name="Anvar Y."/>
            <person name="Smit S."/>
            <person name="Van Straalen N."/>
            <person name="Roelofs D."/>
        </authorList>
    </citation>
    <scope>NUCLEOTIDE SEQUENCE [LARGE SCALE GENOMIC DNA]</scope>
    <source>
        <strain evidence="2 3">VU population</strain>
        <tissue evidence="2">Whole body</tissue>
    </source>
</reference>
<evidence type="ECO:0000313" key="3">
    <source>
        <dbReference type="Proteomes" id="UP000198287"/>
    </source>
</evidence>
<protein>
    <recommendedName>
        <fullName evidence="4">ER-bound oxygenase mpaB/mpaB'/Rubber oxygenase catalytic domain-containing protein</fullName>
    </recommendedName>
</protein>
<dbReference type="PANTHER" id="PTHR37159">
    <property type="entry name" value="GH11867P"/>
    <property type="match status" value="1"/>
</dbReference>
<dbReference type="OrthoDB" id="6361347at2759"/>
<feature type="signal peptide" evidence="1">
    <location>
        <begin position="1"/>
        <end position="20"/>
    </location>
</feature>
<organism evidence="2 3">
    <name type="scientific">Folsomia candida</name>
    <name type="common">Springtail</name>
    <dbReference type="NCBI Taxonomy" id="158441"/>
    <lineage>
        <taxon>Eukaryota</taxon>
        <taxon>Metazoa</taxon>
        <taxon>Ecdysozoa</taxon>
        <taxon>Arthropoda</taxon>
        <taxon>Hexapoda</taxon>
        <taxon>Collembola</taxon>
        <taxon>Entomobryomorpha</taxon>
        <taxon>Isotomoidea</taxon>
        <taxon>Isotomidae</taxon>
        <taxon>Proisotominae</taxon>
        <taxon>Folsomia</taxon>
    </lineage>
</organism>
<keyword evidence="3" id="KW-1185">Reference proteome</keyword>
<dbReference type="Proteomes" id="UP000198287">
    <property type="component" value="Unassembled WGS sequence"/>
</dbReference>
<evidence type="ECO:0000313" key="2">
    <source>
        <dbReference type="EMBL" id="OXA46714.1"/>
    </source>
</evidence>
<comment type="caution">
    <text evidence="2">The sequence shown here is derived from an EMBL/GenBank/DDBJ whole genome shotgun (WGS) entry which is preliminary data.</text>
</comment>
<keyword evidence="1" id="KW-0732">Signal</keyword>
<dbReference type="STRING" id="158441.A0A226DPF0"/>
<gene>
    <name evidence="2" type="ORF">Fcan01_18324</name>
</gene>
<dbReference type="PANTHER" id="PTHR37159:SF1">
    <property type="entry name" value="GH11867P"/>
    <property type="match status" value="1"/>
</dbReference>
<accession>A0A226DPF0</accession>
<feature type="chain" id="PRO_5012013879" description="ER-bound oxygenase mpaB/mpaB'/Rubber oxygenase catalytic domain-containing protein" evidence="1">
    <location>
        <begin position="21"/>
        <end position="346"/>
    </location>
</feature>
<evidence type="ECO:0000256" key="1">
    <source>
        <dbReference type="SAM" id="SignalP"/>
    </source>
</evidence>
<dbReference type="AlphaFoldDB" id="A0A226DPF0"/>
<evidence type="ECO:0008006" key="4">
    <source>
        <dbReference type="Google" id="ProtNLM"/>
    </source>
</evidence>